<dbReference type="InterPro" id="IPR038527">
    <property type="entry name" value="HupH_C_sf"/>
</dbReference>
<name>A0A1H4D9N0_9GAMM</name>
<gene>
    <name evidence="3" type="ORF">SAMN05660964_02216</name>
</gene>
<protein>
    <submittedName>
        <fullName evidence="3">Hydrogenase-1 operon protein HyaF</fullName>
    </submittedName>
</protein>
<feature type="domain" description="HupH hydrogenase expression protein C-terminal" evidence="2">
    <location>
        <begin position="17"/>
        <end position="130"/>
    </location>
</feature>
<sequence length="141" mass="15798">MSLNDIPVHSASITTGNLRPVLHEIRHAFSELIAHGTHGMIDLHSLPFSPQEYAELDEFLGEGEIDLTLNVLGKTRLRESGYAGIWRVEHFDDNDNRIGYFIEIGHVPEILRSQCDDIKEGLAAMTTILAMEEDNNEDAIT</sequence>
<dbReference type="Pfam" id="PF04809">
    <property type="entry name" value="HupH_C"/>
    <property type="match status" value="1"/>
</dbReference>
<dbReference type="OrthoDB" id="8234923at2"/>
<dbReference type="EMBL" id="FNQP01000011">
    <property type="protein sequence ID" value="SEA69503.1"/>
    <property type="molecule type" value="Genomic_DNA"/>
</dbReference>
<evidence type="ECO:0000313" key="3">
    <source>
        <dbReference type="EMBL" id="SEA69503.1"/>
    </source>
</evidence>
<dbReference type="Gene3D" id="3.30.1370.140">
    <property type="entry name" value="HupH hydrogenase expression protein, C-terminal domain"/>
    <property type="match status" value="1"/>
</dbReference>
<organism evidence="3 4">
    <name type="scientific">Thiothrix caldifontis</name>
    <dbReference type="NCBI Taxonomy" id="525918"/>
    <lineage>
        <taxon>Bacteria</taxon>
        <taxon>Pseudomonadati</taxon>
        <taxon>Pseudomonadota</taxon>
        <taxon>Gammaproteobacteria</taxon>
        <taxon>Thiotrichales</taxon>
        <taxon>Thiotrichaceae</taxon>
        <taxon>Thiothrix</taxon>
    </lineage>
</organism>
<dbReference type="AlphaFoldDB" id="A0A1H4D9N0"/>
<evidence type="ECO:0000256" key="1">
    <source>
        <dbReference type="ARBA" id="ARBA00010832"/>
    </source>
</evidence>
<dbReference type="RefSeq" id="WP_093068645.1">
    <property type="nucleotide sequence ID" value="NZ_FNQP01000011.1"/>
</dbReference>
<dbReference type="STRING" id="525918.SAMN05660964_02216"/>
<accession>A0A1H4D9N0</accession>
<proteinExistence type="inferred from homology"/>
<evidence type="ECO:0000313" key="4">
    <source>
        <dbReference type="Proteomes" id="UP000199397"/>
    </source>
</evidence>
<reference evidence="3 4" key="1">
    <citation type="submission" date="2016-10" db="EMBL/GenBank/DDBJ databases">
        <authorList>
            <person name="de Groot N.N."/>
        </authorList>
    </citation>
    <scope>NUCLEOTIDE SEQUENCE [LARGE SCALE GENOMIC DNA]</scope>
    <source>
        <strain evidence="3 4">DSM 21228</strain>
    </source>
</reference>
<dbReference type="InterPro" id="IPR006894">
    <property type="entry name" value="HupH_Hydgase_express_prot_C"/>
</dbReference>
<comment type="similarity">
    <text evidence="1">Belongs to the HupH/HyaF family.</text>
</comment>
<dbReference type="Proteomes" id="UP000199397">
    <property type="component" value="Unassembled WGS sequence"/>
</dbReference>
<keyword evidence="4" id="KW-1185">Reference proteome</keyword>
<evidence type="ECO:0000259" key="2">
    <source>
        <dbReference type="Pfam" id="PF04809"/>
    </source>
</evidence>